<keyword evidence="3" id="KW-1185">Reference proteome</keyword>
<reference evidence="2 3" key="1">
    <citation type="submission" date="2019-05" db="EMBL/GenBank/DDBJ databases">
        <title>Mikania micrantha, genome provides insights into the molecular mechanism of rapid growth.</title>
        <authorList>
            <person name="Liu B."/>
        </authorList>
    </citation>
    <scope>NUCLEOTIDE SEQUENCE [LARGE SCALE GENOMIC DNA]</scope>
    <source>
        <strain evidence="2">NLD-2019</strain>
        <tissue evidence="2">Leaf</tissue>
    </source>
</reference>
<accession>A0A5N6LDX7</accession>
<feature type="compositionally biased region" description="Basic and acidic residues" evidence="1">
    <location>
        <begin position="87"/>
        <end position="96"/>
    </location>
</feature>
<evidence type="ECO:0000313" key="3">
    <source>
        <dbReference type="Proteomes" id="UP000326396"/>
    </source>
</evidence>
<evidence type="ECO:0000313" key="2">
    <source>
        <dbReference type="EMBL" id="KAD0683026.1"/>
    </source>
</evidence>
<comment type="caution">
    <text evidence="2">The sequence shown here is derived from an EMBL/GenBank/DDBJ whole genome shotgun (WGS) entry which is preliminary data.</text>
</comment>
<name>A0A5N6LDX7_9ASTR</name>
<dbReference type="Proteomes" id="UP000326396">
    <property type="component" value="Unassembled WGS sequence"/>
</dbReference>
<proteinExistence type="predicted"/>
<organism evidence="2 3">
    <name type="scientific">Mikania micrantha</name>
    <name type="common">bitter vine</name>
    <dbReference type="NCBI Taxonomy" id="192012"/>
    <lineage>
        <taxon>Eukaryota</taxon>
        <taxon>Viridiplantae</taxon>
        <taxon>Streptophyta</taxon>
        <taxon>Embryophyta</taxon>
        <taxon>Tracheophyta</taxon>
        <taxon>Spermatophyta</taxon>
        <taxon>Magnoliopsida</taxon>
        <taxon>eudicotyledons</taxon>
        <taxon>Gunneridae</taxon>
        <taxon>Pentapetalae</taxon>
        <taxon>asterids</taxon>
        <taxon>campanulids</taxon>
        <taxon>Asterales</taxon>
        <taxon>Asteraceae</taxon>
        <taxon>Asteroideae</taxon>
        <taxon>Heliantheae alliance</taxon>
        <taxon>Eupatorieae</taxon>
        <taxon>Mikania</taxon>
    </lineage>
</organism>
<feature type="region of interest" description="Disordered" evidence="1">
    <location>
        <begin position="77"/>
        <end position="108"/>
    </location>
</feature>
<dbReference type="EMBL" id="SZYD01001480">
    <property type="protein sequence ID" value="KAD0683026.1"/>
    <property type="molecule type" value="Genomic_DNA"/>
</dbReference>
<feature type="compositionally biased region" description="Basic residues" evidence="1">
    <location>
        <begin position="97"/>
        <end position="106"/>
    </location>
</feature>
<evidence type="ECO:0000256" key="1">
    <source>
        <dbReference type="SAM" id="MobiDB-lite"/>
    </source>
</evidence>
<sequence>MPDALIQVVNGKNLTIGSFELPNPSAQFATIQQSEMISDLIGDVKVEDTGGPDSGHSKAAPPLFSYQHNFGPLPIDGPQVLGQGEPKWQKDKDKGKAKLHAKRDKRKEKEVGHCVTVAFFGCLST</sequence>
<gene>
    <name evidence="2" type="ORF">E3N88_43854</name>
</gene>
<dbReference type="AlphaFoldDB" id="A0A5N6LDX7"/>
<protein>
    <submittedName>
        <fullName evidence="2">Uncharacterized protein</fullName>
    </submittedName>
</protein>